<proteinExistence type="inferred from homology"/>
<dbReference type="InterPro" id="IPR005064">
    <property type="entry name" value="BUG"/>
</dbReference>
<keyword evidence="4" id="KW-1185">Reference proteome</keyword>
<dbReference type="Gene3D" id="3.40.190.150">
    <property type="entry name" value="Bordetella uptake gene, domain 1"/>
    <property type="match status" value="1"/>
</dbReference>
<accession>A0A0H2LWA0</accession>
<evidence type="ECO:0000313" key="3">
    <source>
        <dbReference type="EMBL" id="KLN52812.1"/>
    </source>
</evidence>
<dbReference type="AlphaFoldDB" id="A0A0H2LWA0"/>
<gene>
    <name evidence="3" type="ORF">VPARA_60790</name>
</gene>
<dbReference type="EMBL" id="JZWI01000044">
    <property type="protein sequence ID" value="KLN52812.1"/>
    <property type="molecule type" value="Genomic_DNA"/>
</dbReference>
<dbReference type="PATRIC" id="fig|34073.19.peg.6245"/>
<keyword evidence="2" id="KW-0732">Signal</keyword>
<evidence type="ECO:0000256" key="1">
    <source>
        <dbReference type="ARBA" id="ARBA00006987"/>
    </source>
</evidence>
<feature type="chain" id="PRO_5002596685" evidence="2">
    <location>
        <begin position="22"/>
        <end position="321"/>
    </location>
</feature>
<dbReference type="Pfam" id="PF03401">
    <property type="entry name" value="TctC"/>
    <property type="match status" value="1"/>
</dbReference>
<dbReference type="SUPFAM" id="SSF53850">
    <property type="entry name" value="Periplasmic binding protein-like II"/>
    <property type="match status" value="1"/>
</dbReference>
<dbReference type="RefSeq" id="WP_047787228.1">
    <property type="nucleotide sequence ID" value="NZ_JZWI01000044.1"/>
</dbReference>
<dbReference type="PIRSF" id="PIRSF017082">
    <property type="entry name" value="YflP"/>
    <property type="match status" value="1"/>
</dbReference>
<protein>
    <submittedName>
        <fullName evidence="3">Tripartite tricarboxylate transporter family receptor</fullName>
    </submittedName>
</protein>
<dbReference type="CDD" id="cd13578">
    <property type="entry name" value="PBP2_Bug27"/>
    <property type="match status" value="1"/>
</dbReference>
<name>A0A0H2LWA0_VARPD</name>
<reference evidence="3 4" key="1">
    <citation type="submission" date="2015-03" db="EMBL/GenBank/DDBJ databases">
        <title>Genome sequence of Variovorax paradoxus TBEA6.</title>
        <authorList>
            <person name="Poehlein A."/>
            <person name="Schuldes J."/>
            <person name="Wuebbeler J.H."/>
            <person name="Hiessl S."/>
            <person name="Steinbuechel A."/>
            <person name="Daniel R."/>
        </authorList>
    </citation>
    <scope>NUCLEOTIDE SEQUENCE [LARGE SCALE GENOMIC DNA]</scope>
    <source>
        <strain evidence="3 4">TBEA6</strain>
    </source>
</reference>
<dbReference type="Proteomes" id="UP000035170">
    <property type="component" value="Unassembled WGS sequence"/>
</dbReference>
<dbReference type="Gene3D" id="3.40.190.10">
    <property type="entry name" value="Periplasmic binding protein-like II"/>
    <property type="match status" value="1"/>
</dbReference>
<evidence type="ECO:0000256" key="2">
    <source>
        <dbReference type="SAM" id="SignalP"/>
    </source>
</evidence>
<comment type="caution">
    <text evidence="3">The sequence shown here is derived from an EMBL/GenBank/DDBJ whole genome shotgun (WGS) entry which is preliminary data.</text>
</comment>
<evidence type="ECO:0000313" key="4">
    <source>
        <dbReference type="Proteomes" id="UP000035170"/>
    </source>
</evidence>
<keyword evidence="3" id="KW-0675">Receptor</keyword>
<organism evidence="3 4">
    <name type="scientific">Variovorax paradoxus</name>
    <dbReference type="NCBI Taxonomy" id="34073"/>
    <lineage>
        <taxon>Bacteria</taxon>
        <taxon>Pseudomonadati</taxon>
        <taxon>Pseudomonadota</taxon>
        <taxon>Betaproteobacteria</taxon>
        <taxon>Burkholderiales</taxon>
        <taxon>Comamonadaceae</taxon>
        <taxon>Variovorax</taxon>
    </lineage>
</organism>
<dbReference type="PANTHER" id="PTHR42928:SF5">
    <property type="entry name" value="BLR1237 PROTEIN"/>
    <property type="match status" value="1"/>
</dbReference>
<comment type="similarity">
    <text evidence="1">Belongs to the UPF0065 (bug) family.</text>
</comment>
<dbReference type="InterPro" id="IPR042100">
    <property type="entry name" value="Bug_dom1"/>
</dbReference>
<dbReference type="PANTHER" id="PTHR42928">
    <property type="entry name" value="TRICARBOXYLATE-BINDING PROTEIN"/>
    <property type="match status" value="1"/>
</dbReference>
<sequence>MKASIAIAFLGLSLSAAPFCAAQSFPSKPITIVIPFGAGGNPDLIARVLQPKMSETLGVPIVIENKPGAGGNIGTAVVAKALPDGYTIGLGTVGALTVNKWISKSMPFDPAAFAPIILLGTSPNVLMTTPSLNVKTVRELVETAKAKPGQLTFASPGIGTSLHMAGELFKSRAGVFITHIPYRSGPDAFADVVSGRVDMTFENIVSAGRVAQEGKLVPLAVTSMVRSSLLPNVPTLHESGLNGFDVTAWLGLIAPPGTPTDVVQRLNAAAASALREPAIVERLQALGFVPAGGTPADFGSFVKKETAKWGEVAKRADIRAE</sequence>
<feature type="signal peptide" evidence="2">
    <location>
        <begin position="1"/>
        <end position="21"/>
    </location>
</feature>